<dbReference type="Gene3D" id="3.40.50.850">
    <property type="entry name" value="Isochorismatase-like"/>
    <property type="match status" value="1"/>
</dbReference>
<evidence type="ECO:0000313" key="3">
    <source>
        <dbReference type="Proteomes" id="UP000468735"/>
    </source>
</evidence>
<dbReference type="OrthoDB" id="3174612at2"/>
<dbReference type="RefSeq" id="WP_151565849.1">
    <property type="nucleotide sequence ID" value="NZ_WBMT01000018.1"/>
</dbReference>
<dbReference type="AlphaFoldDB" id="A0A6H9YRG1"/>
<evidence type="ECO:0000313" key="2">
    <source>
        <dbReference type="EMBL" id="KAB2343625.1"/>
    </source>
</evidence>
<organism evidence="2 3">
    <name type="scientific">Actinomadura rudentiformis</name>
    <dbReference type="NCBI Taxonomy" id="359158"/>
    <lineage>
        <taxon>Bacteria</taxon>
        <taxon>Bacillati</taxon>
        <taxon>Actinomycetota</taxon>
        <taxon>Actinomycetes</taxon>
        <taxon>Streptosporangiales</taxon>
        <taxon>Thermomonosporaceae</taxon>
        <taxon>Actinomadura</taxon>
    </lineage>
</organism>
<feature type="domain" description="Isochorismatase-like" evidence="1">
    <location>
        <begin position="21"/>
        <end position="65"/>
    </location>
</feature>
<comment type="caution">
    <text evidence="2">The sequence shown here is derived from an EMBL/GenBank/DDBJ whole genome shotgun (WGS) entry which is preliminary data.</text>
</comment>
<keyword evidence="3" id="KW-1185">Reference proteome</keyword>
<dbReference type="Proteomes" id="UP000468735">
    <property type="component" value="Unassembled WGS sequence"/>
</dbReference>
<protein>
    <submittedName>
        <fullName evidence="2">Isochorismatase family protein</fullName>
    </submittedName>
</protein>
<gene>
    <name evidence="2" type="ORF">F8566_33345</name>
</gene>
<reference evidence="2 3" key="1">
    <citation type="submission" date="2019-09" db="EMBL/GenBank/DDBJ databases">
        <title>Actinomadura physcomitrii sp. nov., a novel actinomycete isolated from moss [Physcomitrium sphaericum (Ludw) Fuernr].</title>
        <authorList>
            <person name="Zhuang X."/>
            <person name="Liu C."/>
        </authorList>
    </citation>
    <scope>NUCLEOTIDE SEQUENCE [LARGE SCALE GENOMIC DNA]</scope>
    <source>
        <strain evidence="2 3">HMC1</strain>
    </source>
</reference>
<proteinExistence type="predicted"/>
<evidence type="ECO:0000259" key="1">
    <source>
        <dbReference type="Pfam" id="PF00857"/>
    </source>
</evidence>
<dbReference type="Pfam" id="PF00857">
    <property type="entry name" value="Isochorismatase"/>
    <property type="match status" value="1"/>
</dbReference>
<name>A0A6H9YRG1_9ACTN</name>
<dbReference type="EMBL" id="WBMT01000018">
    <property type="protein sequence ID" value="KAB2343625.1"/>
    <property type="molecule type" value="Genomic_DNA"/>
</dbReference>
<accession>A0A6H9YRG1</accession>
<dbReference type="InterPro" id="IPR036380">
    <property type="entry name" value="Isochorismatase-like_sf"/>
</dbReference>
<sequence length="69" mass="6953">MTGPVALVGILGDAPERTEVRSPGSAFGGISLHAELQRAGVTQAVLAGVATSIGVESSARVAHEHPSDY</sequence>
<dbReference type="SUPFAM" id="SSF52499">
    <property type="entry name" value="Isochorismatase-like hydrolases"/>
    <property type="match status" value="1"/>
</dbReference>
<dbReference type="InterPro" id="IPR000868">
    <property type="entry name" value="Isochorismatase-like_dom"/>
</dbReference>